<name>A0ABQ4NJU7_9RHOB</name>
<feature type="signal peptide" evidence="1">
    <location>
        <begin position="1"/>
        <end position="36"/>
    </location>
</feature>
<proteinExistence type="predicted"/>
<sequence length="280" mass="29594">MNNPFARPSARYPALIRSLGALVVACALGAAGSVEAQSIGSVEEVVSVEIRPGWRSDDGTHIAGLHFRLRPGWRTYWRTAGAGGIAPQFDWSGSAGVDSVHTLWPTPRVFYKDGLQSIGYDEDFVVPLVIDGSGADASMRLEGRLAIGVCADICVPAHVTVGRDLGDAETPDPAIAMALDDRPRKVGHAANCYLRPTPNGTALTGHIDVPALGGREAVVFETGNDHHWVTDATVQRQGERLTATSEVMVGGGERVSLDLNAVRITIIGASHALELAGCEQ</sequence>
<keyword evidence="1" id="KW-0732">Signal</keyword>
<dbReference type="RefSeq" id="WP_220748190.1">
    <property type="nucleotide sequence ID" value="NZ_BPFH01000002.1"/>
</dbReference>
<keyword evidence="4" id="KW-1185">Reference proteome</keyword>
<evidence type="ECO:0000313" key="3">
    <source>
        <dbReference type="EMBL" id="GIT94669.1"/>
    </source>
</evidence>
<dbReference type="Proteomes" id="UP000786693">
    <property type="component" value="Unassembled WGS sequence"/>
</dbReference>
<gene>
    <name evidence="3" type="ORF">JANAI62_12920</name>
</gene>
<evidence type="ECO:0000259" key="2">
    <source>
        <dbReference type="Pfam" id="PF11412"/>
    </source>
</evidence>
<dbReference type="EMBL" id="BPFH01000002">
    <property type="protein sequence ID" value="GIT94669.1"/>
    <property type="molecule type" value="Genomic_DNA"/>
</dbReference>
<feature type="domain" description="Thiol:disulfide interchange protein DsbD N-terminal" evidence="2">
    <location>
        <begin position="57"/>
        <end position="158"/>
    </location>
</feature>
<evidence type="ECO:0000256" key="1">
    <source>
        <dbReference type="SAM" id="SignalP"/>
    </source>
</evidence>
<dbReference type="Pfam" id="PF11412">
    <property type="entry name" value="DsbD_N"/>
    <property type="match status" value="1"/>
</dbReference>
<accession>A0ABQ4NJU7</accession>
<feature type="chain" id="PRO_5045357260" description="Thiol:disulfide interchange protein DsbD N-terminal domain-containing protein" evidence="1">
    <location>
        <begin position="37"/>
        <end position="280"/>
    </location>
</feature>
<dbReference type="InterPro" id="IPR028250">
    <property type="entry name" value="DsbDN"/>
</dbReference>
<evidence type="ECO:0000313" key="4">
    <source>
        <dbReference type="Proteomes" id="UP000786693"/>
    </source>
</evidence>
<reference evidence="3 4" key="1">
    <citation type="submission" date="2021-05" db="EMBL/GenBank/DDBJ databases">
        <title>Bacteria Genome sequencing.</title>
        <authorList>
            <person name="Takabe Y."/>
            <person name="Nakajima Y."/>
            <person name="Suzuki S."/>
            <person name="Shiozaki T."/>
        </authorList>
    </citation>
    <scope>NUCLEOTIDE SEQUENCE [LARGE SCALE GENOMIC DNA]</scope>
    <source>
        <strain evidence="3 4">AI_62</strain>
    </source>
</reference>
<protein>
    <recommendedName>
        <fullName evidence="2">Thiol:disulfide interchange protein DsbD N-terminal domain-containing protein</fullName>
    </recommendedName>
</protein>
<organism evidence="3 4">
    <name type="scientific">Jannaschia pagri</name>
    <dbReference type="NCBI Taxonomy" id="2829797"/>
    <lineage>
        <taxon>Bacteria</taxon>
        <taxon>Pseudomonadati</taxon>
        <taxon>Pseudomonadota</taxon>
        <taxon>Alphaproteobacteria</taxon>
        <taxon>Rhodobacterales</taxon>
        <taxon>Roseobacteraceae</taxon>
        <taxon>Jannaschia</taxon>
    </lineage>
</organism>
<comment type="caution">
    <text evidence="3">The sequence shown here is derived from an EMBL/GenBank/DDBJ whole genome shotgun (WGS) entry which is preliminary data.</text>
</comment>